<dbReference type="PANTHER" id="PTHR33098:SF109">
    <property type="entry name" value="OS07G0563400 PROTEIN"/>
    <property type="match status" value="1"/>
</dbReference>
<keyword evidence="2" id="KW-1133">Transmembrane helix</keyword>
<dbReference type="InterPro" id="IPR025520">
    <property type="entry name" value="DUF4408"/>
</dbReference>
<gene>
    <name evidence="5" type="primary">LOC125316621</name>
</gene>
<dbReference type="Pfam" id="PF05553">
    <property type="entry name" value="DUF761"/>
    <property type="match status" value="1"/>
</dbReference>
<feature type="region of interest" description="Disordered" evidence="1">
    <location>
        <begin position="129"/>
        <end position="232"/>
    </location>
</feature>
<evidence type="ECO:0000313" key="5">
    <source>
        <dbReference type="RefSeq" id="XP_048141390.1"/>
    </source>
</evidence>
<keyword evidence="4" id="KW-1185">Reference proteome</keyword>
<protein>
    <submittedName>
        <fullName evidence="5">Uncharacterized protein LOC125316621</fullName>
    </submittedName>
</protein>
<dbReference type="RefSeq" id="XP_048141390.1">
    <property type="nucleotide sequence ID" value="XM_048285433.1"/>
</dbReference>
<proteinExistence type="predicted"/>
<dbReference type="InterPro" id="IPR008480">
    <property type="entry name" value="DUF761_pln"/>
</dbReference>
<reference evidence="5" key="1">
    <citation type="submission" date="2025-08" db="UniProtKB">
        <authorList>
            <consortium name="RefSeq"/>
        </authorList>
    </citation>
    <scope>IDENTIFICATION</scope>
    <source>
        <tissue evidence="5">Leaf</tissue>
    </source>
</reference>
<name>A0ABM3HXR6_9MYRT</name>
<evidence type="ECO:0000313" key="4">
    <source>
        <dbReference type="Proteomes" id="UP000827889"/>
    </source>
</evidence>
<feature type="transmembrane region" description="Helical" evidence="2">
    <location>
        <begin position="43"/>
        <end position="62"/>
    </location>
</feature>
<dbReference type="Pfam" id="PF14364">
    <property type="entry name" value="DUF4408"/>
    <property type="match status" value="1"/>
</dbReference>
<sequence length="286" mass="31517">MASLKALLVSAGAVSIAVAIGTFVPSMSDPPRFPPALDSLLSWFRPPYLFVVINGIIITIAATSRCFHHVQPEDVTVAEEIVLVEATPAFDEFKDFEEKRVVVVGNGGGFGGFGGGDGCNGDCEEEGRGAFGRSASTPRRRVDSSEKALASPRLVRRKATDGDHLQGGKALRRSARRSNESMENVCKAKAQAGAMSMTRRMKADDTDRQNSLLEPSPRPWMGKSVTFNDRTDQPRKERILAKPSLGENDEFNRQVEAFINKVKEEMRLQRDESMNQLKEMVNRGTW</sequence>
<organism evidence="4 5">
    <name type="scientific">Rhodamnia argentea</name>
    <dbReference type="NCBI Taxonomy" id="178133"/>
    <lineage>
        <taxon>Eukaryota</taxon>
        <taxon>Viridiplantae</taxon>
        <taxon>Streptophyta</taxon>
        <taxon>Embryophyta</taxon>
        <taxon>Tracheophyta</taxon>
        <taxon>Spermatophyta</taxon>
        <taxon>Magnoliopsida</taxon>
        <taxon>eudicotyledons</taxon>
        <taxon>Gunneridae</taxon>
        <taxon>Pentapetalae</taxon>
        <taxon>rosids</taxon>
        <taxon>malvids</taxon>
        <taxon>Myrtales</taxon>
        <taxon>Myrtaceae</taxon>
        <taxon>Myrtoideae</taxon>
        <taxon>Myrteae</taxon>
        <taxon>Australasian group</taxon>
        <taxon>Rhodamnia</taxon>
    </lineage>
</organism>
<dbReference type="Proteomes" id="UP000827889">
    <property type="component" value="Chromosome 9"/>
</dbReference>
<dbReference type="PANTHER" id="PTHR33098">
    <property type="entry name" value="COTTON FIBER (DUF761)"/>
    <property type="match status" value="1"/>
</dbReference>
<dbReference type="GeneID" id="125316621"/>
<keyword evidence="2" id="KW-0472">Membrane</keyword>
<evidence type="ECO:0000256" key="2">
    <source>
        <dbReference type="SAM" id="Phobius"/>
    </source>
</evidence>
<accession>A0ABM3HXR6</accession>
<evidence type="ECO:0000259" key="3">
    <source>
        <dbReference type="Pfam" id="PF14364"/>
    </source>
</evidence>
<feature type="domain" description="DUF4408" evidence="3">
    <location>
        <begin position="34"/>
        <end position="65"/>
    </location>
</feature>
<keyword evidence="2" id="KW-0812">Transmembrane</keyword>
<evidence type="ECO:0000256" key="1">
    <source>
        <dbReference type="SAM" id="MobiDB-lite"/>
    </source>
</evidence>